<dbReference type="EMBL" id="CYUD01000007">
    <property type="protein sequence ID" value="CUK02657.1"/>
    <property type="molecule type" value="Genomic_DNA"/>
</dbReference>
<dbReference type="Pfam" id="PF00293">
    <property type="entry name" value="NUDIX"/>
    <property type="match status" value="1"/>
</dbReference>
<dbReference type="InterPro" id="IPR020084">
    <property type="entry name" value="NUDIX_hydrolase_CS"/>
</dbReference>
<dbReference type="Proteomes" id="UP000051260">
    <property type="component" value="Unassembled WGS sequence"/>
</dbReference>
<evidence type="ECO:0000313" key="4">
    <source>
        <dbReference type="EMBL" id="CUK02657.1"/>
    </source>
</evidence>
<reference evidence="5" key="1">
    <citation type="submission" date="2015-09" db="EMBL/GenBank/DDBJ databases">
        <authorList>
            <person name="Rodrigo-Torres L."/>
            <person name="Arahal D.R."/>
        </authorList>
    </citation>
    <scope>NUCLEOTIDE SEQUENCE [LARGE SCALE GENOMIC DNA]</scope>
    <source>
        <strain evidence="5">CECT 5091</strain>
    </source>
</reference>
<dbReference type="STRING" id="1715692.RUE5091_02386"/>
<dbReference type="PROSITE" id="PS51462">
    <property type="entry name" value="NUDIX"/>
    <property type="match status" value="1"/>
</dbReference>
<evidence type="ECO:0000259" key="3">
    <source>
        <dbReference type="PROSITE" id="PS51462"/>
    </source>
</evidence>
<comment type="cofactor">
    <cofactor evidence="1">
        <name>Mg(2+)</name>
        <dbReference type="ChEBI" id="CHEBI:18420"/>
    </cofactor>
</comment>
<gene>
    <name evidence="4" type="ORF">RUE5091_02386</name>
</gene>
<keyword evidence="2" id="KW-0378">Hydrolase</keyword>
<sequence length="150" mass="16749">MTIWRPHQGIRVKAIGLLWRESRLLVADVYDDSGNLKGVRPLGGTVEFGETWRDALIREFQEELGVDVQIAKTPLVLENIYRHEGQLGHEVIFAADATLSNPSALPDTTITFAEENGIMCKAKWRALSELDTTNGPHLYPTGLKQRLIAV</sequence>
<organism evidence="4 5">
    <name type="scientific">Ruegeria denitrificans</name>
    <dbReference type="NCBI Taxonomy" id="1715692"/>
    <lineage>
        <taxon>Bacteria</taxon>
        <taxon>Pseudomonadati</taxon>
        <taxon>Pseudomonadota</taxon>
        <taxon>Alphaproteobacteria</taxon>
        <taxon>Rhodobacterales</taxon>
        <taxon>Roseobacteraceae</taxon>
        <taxon>Ruegeria</taxon>
    </lineage>
</organism>
<dbReference type="InterPro" id="IPR000086">
    <property type="entry name" value="NUDIX_hydrolase_dom"/>
</dbReference>
<protein>
    <submittedName>
        <fullName evidence="4">NUDIX domain protein</fullName>
    </submittedName>
</protein>
<accession>A0A0P1IB58</accession>
<evidence type="ECO:0000256" key="1">
    <source>
        <dbReference type="ARBA" id="ARBA00001946"/>
    </source>
</evidence>
<keyword evidence="5" id="KW-1185">Reference proteome</keyword>
<evidence type="ECO:0000313" key="5">
    <source>
        <dbReference type="Proteomes" id="UP000051260"/>
    </source>
</evidence>
<feature type="domain" description="Nudix hydrolase" evidence="3">
    <location>
        <begin position="9"/>
        <end position="149"/>
    </location>
</feature>
<dbReference type="PROSITE" id="PS00893">
    <property type="entry name" value="NUDIX_BOX"/>
    <property type="match status" value="1"/>
</dbReference>
<dbReference type="SUPFAM" id="SSF55811">
    <property type="entry name" value="Nudix"/>
    <property type="match status" value="1"/>
</dbReference>
<dbReference type="OrthoDB" id="7376250at2"/>
<name>A0A0P1IB58_9RHOB</name>
<dbReference type="AlphaFoldDB" id="A0A0P1IB58"/>
<evidence type="ECO:0000256" key="2">
    <source>
        <dbReference type="ARBA" id="ARBA00022801"/>
    </source>
</evidence>
<dbReference type="RefSeq" id="WP_058282101.1">
    <property type="nucleotide sequence ID" value="NZ_CYUD01000007.1"/>
</dbReference>
<dbReference type="Gene3D" id="3.90.79.10">
    <property type="entry name" value="Nucleoside Triphosphate Pyrophosphohydrolase"/>
    <property type="match status" value="1"/>
</dbReference>
<dbReference type="CDD" id="cd04688">
    <property type="entry name" value="NUDIX_Hydrolase"/>
    <property type="match status" value="1"/>
</dbReference>
<dbReference type="InterPro" id="IPR015797">
    <property type="entry name" value="NUDIX_hydrolase-like_dom_sf"/>
</dbReference>
<proteinExistence type="predicted"/>
<dbReference type="GO" id="GO:0016787">
    <property type="term" value="F:hydrolase activity"/>
    <property type="evidence" value="ECO:0007669"/>
    <property type="project" value="UniProtKB-KW"/>
</dbReference>